<name>A0A0F9AJB8_9ZZZZ</name>
<feature type="region of interest" description="Disordered" evidence="1">
    <location>
        <begin position="104"/>
        <end position="124"/>
    </location>
</feature>
<evidence type="ECO:0000256" key="1">
    <source>
        <dbReference type="SAM" id="MobiDB-lite"/>
    </source>
</evidence>
<feature type="compositionally biased region" description="Gly residues" evidence="1">
    <location>
        <begin position="107"/>
        <end position="117"/>
    </location>
</feature>
<comment type="caution">
    <text evidence="2">The sequence shown here is derived from an EMBL/GenBank/DDBJ whole genome shotgun (WGS) entry which is preliminary data.</text>
</comment>
<reference evidence="2" key="1">
    <citation type="journal article" date="2015" name="Nature">
        <title>Complex archaea that bridge the gap between prokaryotes and eukaryotes.</title>
        <authorList>
            <person name="Spang A."/>
            <person name="Saw J.H."/>
            <person name="Jorgensen S.L."/>
            <person name="Zaremba-Niedzwiedzka K."/>
            <person name="Martijn J."/>
            <person name="Lind A.E."/>
            <person name="van Eijk R."/>
            <person name="Schleper C."/>
            <person name="Guy L."/>
            <person name="Ettema T.J."/>
        </authorList>
    </citation>
    <scope>NUCLEOTIDE SEQUENCE</scope>
</reference>
<dbReference type="EMBL" id="LAZR01054428">
    <property type="protein sequence ID" value="KKK78584.1"/>
    <property type="molecule type" value="Genomic_DNA"/>
</dbReference>
<feature type="non-terminal residue" evidence="2">
    <location>
        <position position="1"/>
    </location>
</feature>
<evidence type="ECO:0000313" key="2">
    <source>
        <dbReference type="EMBL" id="KKK78584.1"/>
    </source>
</evidence>
<protein>
    <submittedName>
        <fullName evidence="2">Uncharacterized protein</fullName>
    </submittedName>
</protein>
<dbReference type="AlphaFoldDB" id="A0A0F9AJB8"/>
<sequence>ALDEVRYGKPATIWFGALDSNGAVVADPFLAFKGLIDTAELVEGAETGTVKVNIENEAVSLQNPREQRYTDEDQQQRYPGDKGFEYVPKLQEWNVLWGGTGAAIPTTGGGGGGGLGPTGPIREL</sequence>
<organism evidence="2">
    <name type="scientific">marine sediment metagenome</name>
    <dbReference type="NCBI Taxonomy" id="412755"/>
    <lineage>
        <taxon>unclassified sequences</taxon>
        <taxon>metagenomes</taxon>
        <taxon>ecological metagenomes</taxon>
    </lineage>
</organism>
<proteinExistence type="predicted"/>
<accession>A0A0F9AJB8</accession>
<gene>
    <name evidence="2" type="ORF">LCGC14_2842090</name>
</gene>